<keyword evidence="1" id="KW-0472">Membrane</keyword>
<keyword evidence="1" id="KW-1133">Transmembrane helix</keyword>
<proteinExistence type="predicted"/>
<evidence type="ECO:0000313" key="2">
    <source>
        <dbReference type="EMBL" id="CAD7695392.1"/>
    </source>
</evidence>
<keyword evidence="3" id="KW-1185">Reference proteome</keyword>
<evidence type="ECO:0000256" key="1">
    <source>
        <dbReference type="SAM" id="Phobius"/>
    </source>
</evidence>
<evidence type="ECO:0000313" key="3">
    <source>
        <dbReference type="Proteomes" id="UP000708148"/>
    </source>
</evidence>
<protein>
    <submittedName>
        <fullName evidence="2">Uncharacterized protein</fullName>
    </submittedName>
</protein>
<organism evidence="2 3">
    <name type="scientific">Ostreobium quekettii</name>
    <dbReference type="NCBI Taxonomy" id="121088"/>
    <lineage>
        <taxon>Eukaryota</taxon>
        <taxon>Viridiplantae</taxon>
        <taxon>Chlorophyta</taxon>
        <taxon>core chlorophytes</taxon>
        <taxon>Ulvophyceae</taxon>
        <taxon>TCBD clade</taxon>
        <taxon>Bryopsidales</taxon>
        <taxon>Ostreobineae</taxon>
        <taxon>Ostreobiaceae</taxon>
        <taxon>Ostreobium</taxon>
    </lineage>
</organism>
<feature type="transmembrane region" description="Helical" evidence="1">
    <location>
        <begin position="42"/>
        <end position="62"/>
    </location>
</feature>
<dbReference type="Proteomes" id="UP000708148">
    <property type="component" value="Unassembled WGS sequence"/>
</dbReference>
<dbReference type="EMBL" id="CAJHUC010000338">
    <property type="protein sequence ID" value="CAD7695392.1"/>
    <property type="molecule type" value="Genomic_DNA"/>
</dbReference>
<comment type="caution">
    <text evidence="2">The sequence shown here is derived from an EMBL/GenBank/DDBJ whole genome shotgun (WGS) entry which is preliminary data.</text>
</comment>
<name>A0A8S1IKJ3_9CHLO</name>
<sequence length="101" mass="11046">MDWPNVFPHSTLMGALYSYRAVGPAVITDWCPANVDRSSKSWYCYNIVSTLMACLALILLSLCCISVRICAGACCVISFAMHCLVSQQQTYVSCKIVGLVV</sequence>
<keyword evidence="1" id="KW-0812">Transmembrane</keyword>
<dbReference type="AlphaFoldDB" id="A0A8S1IKJ3"/>
<accession>A0A8S1IKJ3</accession>
<reference evidence="2" key="1">
    <citation type="submission" date="2020-12" db="EMBL/GenBank/DDBJ databases">
        <authorList>
            <person name="Iha C."/>
        </authorList>
    </citation>
    <scope>NUCLEOTIDE SEQUENCE</scope>
</reference>
<gene>
    <name evidence="2" type="ORF">OSTQU699_LOCUS753</name>
</gene>